<keyword evidence="5" id="KW-0808">Transferase</keyword>
<dbReference type="Proteomes" id="UP000063781">
    <property type="component" value="Chromosome"/>
</dbReference>
<evidence type="ECO:0000259" key="8">
    <source>
        <dbReference type="PROSITE" id="PS51101"/>
    </source>
</evidence>
<keyword evidence="6" id="KW-0598">Phosphotransferase system</keyword>
<evidence type="ECO:0000256" key="4">
    <source>
        <dbReference type="ARBA" id="ARBA00022597"/>
    </source>
</evidence>
<proteinExistence type="predicted"/>
<accession>A0A120JTZ3</accession>
<reference evidence="9 10" key="1">
    <citation type="submission" date="2015-10" db="EMBL/GenBank/DDBJ databases">
        <title>Erysipelothrix larvae sp. LV19 isolated from the larval gut of the rhinoceros beetle, Trypoxylus dichotomus.</title>
        <authorList>
            <person name="Lim S."/>
            <person name="Kim B.-C."/>
        </authorList>
    </citation>
    <scope>NUCLEOTIDE SEQUENCE [LARGE SCALE GENOMIC DNA]</scope>
    <source>
        <strain evidence="9 10">LV19</strain>
    </source>
</reference>
<comment type="subcellular location">
    <subcellularLocation>
        <location evidence="1">Cytoplasm</location>
    </subcellularLocation>
</comment>
<dbReference type="GO" id="GO:0016301">
    <property type="term" value="F:kinase activity"/>
    <property type="evidence" value="ECO:0007669"/>
    <property type="project" value="UniProtKB-KW"/>
</dbReference>
<evidence type="ECO:0000256" key="3">
    <source>
        <dbReference type="ARBA" id="ARBA00022490"/>
    </source>
</evidence>
<dbReference type="GO" id="GO:0009401">
    <property type="term" value="P:phosphoenolpyruvate-dependent sugar phosphotransferase system"/>
    <property type="evidence" value="ECO:0007669"/>
    <property type="project" value="UniProtKB-KW"/>
</dbReference>
<evidence type="ECO:0000256" key="5">
    <source>
        <dbReference type="ARBA" id="ARBA00022679"/>
    </source>
</evidence>
<keyword evidence="7" id="KW-0418">Kinase</keyword>
<evidence type="ECO:0000256" key="1">
    <source>
        <dbReference type="ARBA" id="ARBA00004496"/>
    </source>
</evidence>
<keyword evidence="2" id="KW-0813">Transport</keyword>
<dbReference type="OrthoDB" id="9788818at2"/>
<keyword evidence="3" id="KW-0963">Cytoplasm</keyword>
<dbReference type="InterPro" id="IPR036667">
    <property type="entry name" value="PTS_IIB_sorbose-sp_sf"/>
</dbReference>
<dbReference type="EMBL" id="CP013213">
    <property type="protein sequence ID" value="AMC94412.1"/>
    <property type="molecule type" value="Genomic_DNA"/>
</dbReference>
<dbReference type="AlphaFoldDB" id="A0A120JTZ3"/>
<evidence type="ECO:0000313" key="10">
    <source>
        <dbReference type="Proteomes" id="UP000063781"/>
    </source>
</evidence>
<dbReference type="PROSITE" id="PS51101">
    <property type="entry name" value="PTS_EIIB_TYPE_4"/>
    <property type="match status" value="1"/>
</dbReference>
<dbReference type="Pfam" id="PF03830">
    <property type="entry name" value="PTSIIB_sorb"/>
    <property type="match status" value="1"/>
</dbReference>
<feature type="domain" description="PTS EIIB type-4" evidence="8">
    <location>
        <begin position="1"/>
        <end position="156"/>
    </location>
</feature>
<keyword evidence="10" id="KW-1185">Reference proteome</keyword>
<evidence type="ECO:0000256" key="2">
    <source>
        <dbReference type="ARBA" id="ARBA00022448"/>
    </source>
</evidence>
<dbReference type="RefSeq" id="WP_067634123.1">
    <property type="nucleotide sequence ID" value="NZ_CP013213.1"/>
</dbReference>
<name>A0A120JTZ3_9FIRM</name>
<dbReference type="KEGG" id="erl:AOC36_10640"/>
<keyword evidence="4" id="KW-0762">Sugar transport</keyword>
<dbReference type="Gene3D" id="3.40.35.10">
    <property type="entry name" value="Phosphotransferase system, sorbose subfamily IIB component"/>
    <property type="match status" value="1"/>
</dbReference>
<dbReference type="InterPro" id="IPR004720">
    <property type="entry name" value="PTS_IIB_sorbose-sp"/>
</dbReference>
<evidence type="ECO:0000313" key="9">
    <source>
        <dbReference type="EMBL" id="AMC94412.1"/>
    </source>
</evidence>
<organism evidence="9 10">
    <name type="scientific">Erysipelothrix larvae</name>
    <dbReference type="NCBI Taxonomy" id="1514105"/>
    <lineage>
        <taxon>Bacteria</taxon>
        <taxon>Bacillati</taxon>
        <taxon>Bacillota</taxon>
        <taxon>Erysipelotrichia</taxon>
        <taxon>Erysipelotrichales</taxon>
        <taxon>Erysipelotrichaceae</taxon>
        <taxon>Erysipelothrix</taxon>
    </lineage>
</organism>
<dbReference type="GO" id="GO:0008982">
    <property type="term" value="F:protein-N(PI)-phosphohistidine-sugar phosphotransferase activity"/>
    <property type="evidence" value="ECO:0007669"/>
    <property type="project" value="InterPro"/>
</dbReference>
<dbReference type="SUPFAM" id="SSF52728">
    <property type="entry name" value="PTS IIb component"/>
    <property type="match status" value="1"/>
</dbReference>
<dbReference type="GO" id="GO:0005737">
    <property type="term" value="C:cytoplasm"/>
    <property type="evidence" value="ECO:0007669"/>
    <property type="project" value="UniProtKB-SubCell"/>
</dbReference>
<protein>
    <submittedName>
        <fullName evidence="9">PTS mannose transporter subunit IIAB</fullName>
    </submittedName>
</protein>
<sequence>MNIVNARVDERLIHGQVAMVWTNTIKADRIVVVNDEIIGDEMQIAALKIAKPAGVKLSLLSKERALIRLSDNSYDGQNIFLITKTVADMVFLAKNLNLKSINIGNVAAKDGSRSIKKSVSLTEAEISQLQDLVNDGIIVTAQMLPTETDSLITTMF</sequence>
<evidence type="ECO:0000256" key="6">
    <source>
        <dbReference type="ARBA" id="ARBA00022683"/>
    </source>
</evidence>
<gene>
    <name evidence="9" type="ORF">AOC36_10640</name>
</gene>
<evidence type="ECO:0000256" key="7">
    <source>
        <dbReference type="ARBA" id="ARBA00022777"/>
    </source>
</evidence>
<dbReference type="STRING" id="1514105.AOC36_10640"/>